<sequence>MPGRLGDRLDAVATVLVALAVMAVQALVDRRQRRRRGQDRGGRAPRGSARVDPARRR</sequence>
<keyword evidence="2" id="KW-0812">Transmembrane</keyword>
<comment type="caution">
    <text evidence="3">The sequence shown here is derived from an EMBL/GenBank/DDBJ whole genome shotgun (WGS) entry which is preliminary data.</text>
</comment>
<keyword evidence="2" id="KW-0472">Membrane</keyword>
<evidence type="ECO:0000313" key="4">
    <source>
        <dbReference type="Proteomes" id="UP000440668"/>
    </source>
</evidence>
<name>A0A6N7ZEF2_9MICO</name>
<reference evidence="3 4" key="1">
    <citation type="submission" date="2019-11" db="EMBL/GenBank/DDBJ databases">
        <title>Cellulosimicrobium composti sp. nov. isolated from a compost.</title>
        <authorList>
            <person name="Yang Y."/>
        </authorList>
    </citation>
    <scope>NUCLEOTIDE SEQUENCE [LARGE SCALE GENOMIC DNA]</scope>
    <source>
        <strain evidence="3 4">BIT-GX5</strain>
    </source>
</reference>
<feature type="region of interest" description="Disordered" evidence="1">
    <location>
        <begin position="30"/>
        <end position="57"/>
    </location>
</feature>
<dbReference type="AlphaFoldDB" id="A0A6N7ZEF2"/>
<dbReference type="RefSeq" id="WP_155098107.1">
    <property type="nucleotide sequence ID" value="NZ_WMKA01000003.1"/>
</dbReference>
<dbReference type="Proteomes" id="UP000440668">
    <property type="component" value="Unassembled WGS sequence"/>
</dbReference>
<evidence type="ECO:0000256" key="1">
    <source>
        <dbReference type="SAM" id="MobiDB-lite"/>
    </source>
</evidence>
<keyword evidence="2" id="KW-1133">Transmembrane helix</keyword>
<organism evidence="3 4">
    <name type="scientific">Cellulosimicrobium composti</name>
    <dbReference type="NCBI Taxonomy" id="2672572"/>
    <lineage>
        <taxon>Bacteria</taxon>
        <taxon>Bacillati</taxon>
        <taxon>Actinomycetota</taxon>
        <taxon>Actinomycetes</taxon>
        <taxon>Micrococcales</taxon>
        <taxon>Promicromonosporaceae</taxon>
        <taxon>Cellulosimicrobium</taxon>
    </lineage>
</organism>
<proteinExistence type="predicted"/>
<accession>A0A6N7ZEF2</accession>
<gene>
    <name evidence="3" type="ORF">GJV82_02480</name>
</gene>
<feature type="transmembrane region" description="Helical" evidence="2">
    <location>
        <begin position="12"/>
        <end position="28"/>
    </location>
</feature>
<protein>
    <submittedName>
        <fullName evidence="3">Uncharacterized protein</fullName>
    </submittedName>
</protein>
<evidence type="ECO:0000256" key="2">
    <source>
        <dbReference type="SAM" id="Phobius"/>
    </source>
</evidence>
<dbReference type="EMBL" id="WMKA01000003">
    <property type="protein sequence ID" value="MTG87824.1"/>
    <property type="molecule type" value="Genomic_DNA"/>
</dbReference>
<evidence type="ECO:0000313" key="3">
    <source>
        <dbReference type="EMBL" id="MTG87824.1"/>
    </source>
</evidence>